<accession>A0A1H0IXP0</accession>
<keyword evidence="3" id="KW-1185">Reference proteome</keyword>
<dbReference type="Gene3D" id="1.10.10.10">
    <property type="entry name" value="Winged helix-like DNA-binding domain superfamily/Winged helix DNA-binding domain"/>
    <property type="match status" value="1"/>
</dbReference>
<gene>
    <name evidence="2" type="ORF">SAMN05216193_110174</name>
</gene>
<feature type="region of interest" description="Disordered" evidence="1">
    <location>
        <begin position="243"/>
        <end position="279"/>
    </location>
</feature>
<dbReference type="Pfam" id="PF13730">
    <property type="entry name" value="HTH_36"/>
    <property type="match status" value="1"/>
</dbReference>
<reference evidence="3" key="1">
    <citation type="submission" date="2016-10" db="EMBL/GenBank/DDBJ databases">
        <authorList>
            <person name="Varghese N."/>
            <person name="Submissions S."/>
        </authorList>
    </citation>
    <scope>NUCLEOTIDE SEQUENCE [LARGE SCALE GENOMIC DNA]</scope>
    <source>
        <strain evidence="3">JCM 21621</strain>
    </source>
</reference>
<sequence length="279" mass="30087">MNWAWEQQLPPVPKLTLLALADNADDHGYCWPKMRTIATKCCTSERTIQRTIKSLLGTGLLHKAARFDGSGRQVSNSYTLALSYPDKLSPPSQQRGGNNREGVASVTPGTTELCHGGSDAAMSPLEPPHEPSKESSTPGLAKITQLKAEERLKLARLISEVPTDQQEAITALLVDALTKGAIQTSPSRWLKAVIRRKGYQSTAQAVPELSEAAYVERLIQGGIAAEDALQIARQTFSHRITTKHAATKAAPIPQGSMKTGWKHRATAGLGKATEKNAAH</sequence>
<dbReference type="Proteomes" id="UP000242957">
    <property type="component" value="Unassembled WGS sequence"/>
</dbReference>
<evidence type="ECO:0000256" key="1">
    <source>
        <dbReference type="SAM" id="MobiDB-lite"/>
    </source>
</evidence>
<evidence type="ECO:0000313" key="3">
    <source>
        <dbReference type="Proteomes" id="UP000242957"/>
    </source>
</evidence>
<proteinExistence type="predicted"/>
<dbReference type="EMBL" id="FNIJ01000010">
    <property type="protein sequence ID" value="SDO36112.1"/>
    <property type="molecule type" value="Genomic_DNA"/>
</dbReference>
<dbReference type="AlphaFoldDB" id="A0A1H0IXP0"/>
<feature type="region of interest" description="Disordered" evidence="1">
    <location>
        <begin position="84"/>
        <end position="140"/>
    </location>
</feature>
<dbReference type="InterPro" id="IPR036388">
    <property type="entry name" value="WH-like_DNA-bd_sf"/>
</dbReference>
<name>A0A1H0IXP0_9PSED</name>
<organism evidence="2 3">
    <name type="scientific">Pseudomonas jinjuensis</name>
    <dbReference type="NCBI Taxonomy" id="198616"/>
    <lineage>
        <taxon>Bacteria</taxon>
        <taxon>Pseudomonadati</taxon>
        <taxon>Pseudomonadota</taxon>
        <taxon>Gammaproteobacteria</taxon>
        <taxon>Pseudomonadales</taxon>
        <taxon>Pseudomonadaceae</taxon>
        <taxon>Pseudomonas</taxon>
    </lineage>
</organism>
<protein>
    <submittedName>
        <fullName evidence="2">Helix-turn-helix domain-containing protein</fullName>
    </submittedName>
</protein>
<evidence type="ECO:0000313" key="2">
    <source>
        <dbReference type="EMBL" id="SDO36112.1"/>
    </source>
</evidence>